<evidence type="ECO:0000313" key="3">
    <source>
        <dbReference type="Proteomes" id="UP000295367"/>
    </source>
</evidence>
<organism evidence="2 3">
    <name type="scientific">Sulfurirhabdus autotrophica</name>
    <dbReference type="NCBI Taxonomy" id="1706046"/>
    <lineage>
        <taxon>Bacteria</taxon>
        <taxon>Pseudomonadati</taxon>
        <taxon>Pseudomonadota</taxon>
        <taxon>Betaproteobacteria</taxon>
        <taxon>Nitrosomonadales</taxon>
        <taxon>Sulfuricellaceae</taxon>
        <taxon>Sulfurirhabdus</taxon>
    </lineage>
</organism>
<proteinExistence type="predicted"/>
<comment type="caution">
    <text evidence="2">The sequence shown here is derived from an EMBL/GenBank/DDBJ whole genome shotgun (WGS) entry which is preliminary data.</text>
</comment>
<evidence type="ECO:0000256" key="1">
    <source>
        <dbReference type="SAM" id="Phobius"/>
    </source>
</evidence>
<accession>A0A4R3XXP3</accession>
<evidence type="ECO:0000313" key="2">
    <source>
        <dbReference type="EMBL" id="TCV82534.1"/>
    </source>
</evidence>
<dbReference type="InterPro" id="IPR025738">
    <property type="entry name" value="BatD"/>
</dbReference>
<dbReference type="PANTHER" id="PTHR40940:SF2">
    <property type="entry name" value="BATD"/>
    <property type="match status" value="1"/>
</dbReference>
<sequence length="514" mass="57117">MVRYVLLSALIFTMTWPAMLLAQMVLSVQSNKSALALGEALNFEVRVQAATSPITAINLEPLKQDFEIYAVSSRTQTEMIKMHEVVTEVMSLTLYPLRAGHLQLPSLVFLGEKSKSLSVQVADSGPQTPHVGINAFFDTAHQRVRQANTLYLEITDDGSLQWLPPKNILASGMHVRQLGETQRDEMIDGNSVTVHRYAWSVMPLREGIAAVRFPMLAAVKFGANLRYAVPPIRIDVAPVPSYLPTFVPIGKMLVSIKALPEKMLLNRPANLEMTIQGAGLSEEGIAQLLSTLRGSDALQLYPLSIRIDKQERAISPLQTWLIDIPFKPLHAGKIRMPDIDIPYYDPASGQLTSFHHEGQALEVMNPMRSLVIKSVAVLLLLFMVAIIGAMLWKKLRRNGKRNASLLRIKAAATFQDLTQALQVFDSGDGAMESATLQNWLKLTEERFAVTTRLHDLVQMLETACYGSDKTEKSLAELANELWVEMSALRSNRGKAKVSQPQQLTISLFNPKIKI</sequence>
<dbReference type="AlphaFoldDB" id="A0A4R3XXP3"/>
<feature type="transmembrane region" description="Helical" evidence="1">
    <location>
        <begin position="370"/>
        <end position="392"/>
    </location>
</feature>
<dbReference type="OrthoDB" id="9150592at2"/>
<keyword evidence="1" id="KW-0472">Membrane</keyword>
<reference evidence="2 3" key="1">
    <citation type="submission" date="2019-03" db="EMBL/GenBank/DDBJ databases">
        <title>Genomic Encyclopedia of Type Strains, Phase IV (KMG-IV): sequencing the most valuable type-strain genomes for metagenomic binning, comparative biology and taxonomic classification.</title>
        <authorList>
            <person name="Goeker M."/>
        </authorList>
    </citation>
    <scope>NUCLEOTIDE SEQUENCE [LARGE SCALE GENOMIC DNA]</scope>
    <source>
        <strain evidence="2 3">DSM 100309</strain>
    </source>
</reference>
<keyword evidence="1" id="KW-1133">Transmembrane helix</keyword>
<protein>
    <submittedName>
        <fullName evidence="2">Oxygen tolerance protein BatD</fullName>
    </submittedName>
</protein>
<dbReference type="RefSeq" id="WP_124945015.1">
    <property type="nucleotide sequence ID" value="NZ_BHVT01000007.1"/>
</dbReference>
<dbReference type="Pfam" id="PF13584">
    <property type="entry name" value="BatD"/>
    <property type="match status" value="1"/>
</dbReference>
<gene>
    <name evidence="2" type="ORF">EDC63_12028</name>
</gene>
<keyword evidence="1" id="KW-0812">Transmembrane</keyword>
<dbReference type="EMBL" id="SMCO01000020">
    <property type="protein sequence ID" value="TCV82534.1"/>
    <property type="molecule type" value="Genomic_DNA"/>
</dbReference>
<dbReference type="Proteomes" id="UP000295367">
    <property type="component" value="Unassembled WGS sequence"/>
</dbReference>
<name>A0A4R3XXP3_9PROT</name>
<keyword evidence="3" id="KW-1185">Reference proteome</keyword>
<dbReference type="PANTHER" id="PTHR40940">
    <property type="entry name" value="PROTEIN BATD-RELATED"/>
    <property type="match status" value="1"/>
</dbReference>